<comment type="caution">
    <text evidence="1">The sequence shown here is derived from an EMBL/GenBank/DDBJ whole genome shotgun (WGS) entry which is preliminary data.</text>
</comment>
<proteinExistence type="predicted"/>
<accession>A0ABS8SCN5</accession>
<dbReference type="Proteomes" id="UP000823775">
    <property type="component" value="Unassembled WGS sequence"/>
</dbReference>
<evidence type="ECO:0000313" key="1">
    <source>
        <dbReference type="EMBL" id="MCD7456622.1"/>
    </source>
</evidence>
<gene>
    <name evidence="1" type="ORF">HAX54_032402</name>
</gene>
<keyword evidence="2" id="KW-1185">Reference proteome</keyword>
<name>A0ABS8SCN5_DATST</name>
<dbReference type="EMBL" id="JACEIK010000411">
    <property type="protein sequence ID" value="MCD7456622.1"/>
    <property type="molecule type" value="Genomic_DNA"/>
</dbReference>
<organism evidence="1 2">
    <name type="scientific">Datura stramonium</name>
    <name type="common">Jimsonweed</name>
    <name type="synonym">Common thornapple</name>
    <dbReference type="NCBI Taxonomy" id="4076"/>
    <lineage>
        <taxon>Eukaryota</taxon>
        <taxon>Viridiplantae</taxon>
        <taxon>Streptophyta</taxon>
        <taxon>Embryophyta</taxon>
        <taxon>Tracheophyta</taxon>
        <taxon>Spermatophyta</taxon>
        <taxon>Magnoliopsida</taxon>
        <taxon>eudicotyledons</taxon>
        <taxon>Gunneridae</taxon>
        <taxon>Pentapetalae</taxon>
        <taxon>asterids</taxon>
        <taxon>lamiids</taxon>
        <taxon>Solanales</taxon>
        <taxon>Solanaceae</taxon>
        <taxon>Solanoideae</taxon>
        <taxon>Datureae</taxon>
        <taxon>Datura</taxon>
    </lineage>
</organism>
<protein>
    <submittedName>
        <fullName evidence="1">Uncharacterized protein</fullName>
    </submittedName>
</protein>
<evidence type="ECO:0000313" key="2">
    <source>
        <dbReference type="Proteomes" id="UP000823775"/>
    </source>
</evidence>
<sequence>MAVWRKRCIVVDAIFRCICEDECSVFTAWEKVCGSNLGEEEKSVQNGHIDDGDVRRLFAGVRCSVSQGVYPGDEKLKISMVGTILVQIYPMVVIGVYKVEKRSYG</sequence>
<reference evidence="1 2" key="1">
    <citation type="journal article" date="2021" name="BMC Genomics">
        <title>Datura genome reveals duplications of psychoactive alkaloid biosynthetic genes and high mutation rate following tissue culture.</title>
        <authorList>
            <person name="Rajewski A."/>
            <person name="Carter-House D."/>
            <person name="Stajich J."/>
            <person name="Litt A."/>
        </authorList>
    </citation>
    <scope>NUCLEOTIDE SEQUENCE [LARGE SCALE GENOMIC DNA]</scope>
    <source>
        <strain evidence="1">AR-01</strain>
    </source>
</reference>